<dbReference type="InterPro" id="IPR013087">
    <property type="entry name" value="Znf_C2H2_type"/>
</dbReference>
<dbReference type="InterPro" id="IPR051007">
    <property type="entry name" value="creA/MIG_C2H2-ZnF"/>
</dbReference>
<dbReference type="GO" id="GO:0000978">
    <property type="term" value="F:RNA polymerase II cis-regulatory region sequence-specific DNA binding"/>
    <property type="evidence" value="ECO:0007669"/>
    <property type="project" value="TreeGrafter"/>
</dbReference>
<keyword evidence="5" id="KW-0862">Zinc</keyword>
<dbReference type="GO" id="GO:0005634">
    <property type="term" value="C:nucleus"/>
    <property type="evidence" value="ECO:0007669"/>
    <property type="project" value="UniProtKB-SubCell"/>
</dbReference>
<dbReference type="PROSITE" id="PS50157">
    <property type="entry name" value="ZINC_FINGER_C2H2_2"/>
    <property type="match status" value="2"/>
</dbReference>
<reference evidence="12 13" key="1">
    <citation type="submission" date="2016-07" db="EMBL/GenBank/DDBJ databases">
        <title>Pervasive Adenine N6-methylation of Active Genes in Fungi.</title>
        <authorList>
            <consortium name="DOE Joint Genome Institute"/>
            <person name="Mondo S.J."/>
            <person name="Dannebaum R.O."/>
            <person name="Kuo R.C."/>
            <person name="Labutti K."/>
            <person name="Haridas S."/>
            <person name="Kuo A."/>
            <person name="Salamov A."/>
            <person name="Ahrendt S.R."/>
            <person name="Lipzen A."/>
            <person name="Sullivan W."/>
            <person name="Andreopoulos W.B."/>
            <person name="Clum A."/>
            <person name="Lindquist E."/>
            <person name="Daum C."/>
            <person name="Ramamoorthy G.K."/>
            <person name="Gryganskyi A."/>
            <person name="Culley D."/>
            <person name="Magnuson J.K."/>
            <person name="James T.Y."/>
            <person name="O'Malley M.A."/>
            <person name="Stajich J.E."/>
            <person name="Spatafora J.W."/>
            <person name="Visel A."/>
            <person name="Grigoriev I.V."/>
        </authorList>
    </citation>
    <scope>NUCLEOTIDE SEQUENCE [LARGE SCALE GENOMIC DNA]</scope>
    <source>
        <strain evidence="12 13">NRRL 3301</strain>
    </source>
</reference>
<keyword evidence="2" id="KW-0479">Metal-binding</keyword>
<feature type="domain" description="C2H2-type" evidence="11">
    <location>
        <begin position="17"/>
        <end position="47"/>
    </location>
</feature>
<name>A0A1X2G5A7_9FUNG</name>
<evidence type="ECO:0000256" key="6">
    <source>
        <dbReference type="ARBA" id="ARBA00023015"/>
    </source>
</evidence>
<dbReference type="GO" id="GO:0000433">
    <property type="term" value="P:carbon catabolite repression of transcription from RNA polymerase II promoter by glucose"/>
    <property type="evidence" value="ECO:0007669"/>
    <property type="project" value="TreeGrafter"/>
</dbReference>
<dbReference type="FunFam" id="3.30.160.60:FF:002343">
    <property type="entry name" value="Zinc finger protein 33A"/>
    <property type="match status" value="1"/>
</dbReference>
<evidence type="ECO:0000259" key="11">
    <source>
        <dbReference type="PROSITE" id="PS50157"/>
    </source>
</evidence>
<evidence type="ECO:0000256" key="3">
    <source>
        <dbReference type="ARBA" id="ARBA00022737"/>
    </source>
</evidence>
<comment type="caution">
    <text evidence="12">The sequence shown here is derived from an EMBL/GenBank/DDBJ whole genome shotgun (WGS) entry which is preliminary data.</text>
</comment>
<dbReference type="GO" id="GO:0008270">
    <property type="term" value="F:zinc ion binding"/>
    <property type="evidence" value="ECO:0007669"/>
    <property type="project" value="UniProtKB-KW"/>
</dbReference>
<dbReference type="Gene3D" id="3.30.160.60">
    <property type="entry name" value="Classic Zinc Finger"/>
    <property type="match status" value="2"/>
</dbReference>
<keyword evidence="7" id="KW-0804">Transcription</keyword>
<dbReference type="Proteomes" id="UP000242146">
    <property type="component" value="Unassembled WGS sequence"/>
</dbReference>
<dbReference type="SUPFAM" id="SSF57667">
    <property type="entry name" value="beta-beta-alpha zinc fingers"/>
    <property type="match status" value="1"/>
</dbReference>
<dbReference type="InterPro" id="IPR036236">
    <property type="entry name" value="Znf_C2H2_sf"/>
</dbReference>
<feature type="compositionally biased region" description="Polar residues" evidence="10">
    <location>
        <begin position="91"/>
        <end position="102"/>
    </location>
</feature>
<feature type="region of interest" description="Disordered" evidence="10">
    <location>
        <begin position="69"/>
        <end position="112"/>
    </location>
</feature>
<keyword evidence="6" id="KW-0805">Transcription regulation</keyword>
<evidence type="ECO:0000313" key="12">
    <source>
        <dbReference type="EMBL" id="ORX45474.1"/>
    </source>
</evidence>
<keyword evidence="4 9" id="KW-0863">Zinc-finger</keyword>
<evidence type="ECO:0000256" key="1">
    <source>
        <dbReference type="ARBA" id="ARBA00004123"/>
    </source>
</evidence>
<keyword evidence="3" id="KW-0677">Repeat</keyword>
<evidence type="ECO:0000256" key="5">
    <source>
        <dbReference type="ARBA" id="ARBA00022833"/>
    </source>
</evidence>
<evidence type="ECO:0000256" key="4">
    <source>
        <dbReference type="ARBA" id="ARBA00022771"/>
    </source>
</evidence>
<dbReference type="STRING" id="101127.A0A1X2G5A7"/>
<evidence type="ECO:0000256" key="2">
    <source>
        <dbReference type="ARBA" id="ARBA00022723"/>
    </source>
</evidence>
<dbReference type="AlphaFoldDB" id="A0A1X2G5A7"/>
<feature type="domain" description="C2H2-type" evidence="11">
    <location>
        <begin position="48"/>
        <end position="77"/>
    </location>
</feature>
<dbReference type="OrthoDB" id="10018191at2759"/>
<evidence type="ECO:0000256" key="10">
    <source>
        <dbReference type="SAM" id="MobiDB-lite"/>
    </source>
</evidence>
<dbReference type="Pfam" id="PF00096">
    <property type="entry name" value="zf-C2H2"/>
    <property type="match status" value="1"/>
</dbReference>
<accession>A0A1X2G5A7</accession>
<keyword evidence="13" id="KW-1185">Reference proteome</keyword>
<sequence>MTQSKKRIHRSSEPKLFRCTGFGNCNMVFTRSEHLARHARKHTGEKPFKCVVPGCERMFSRFDNMIQHTATHNKQQTRNTPSTVIKPAKRPSTNMPQYSTKHTPPLSSPHSGYLSHPPCIHIDTGKANHLPPIYLPVSPATEDMDYFHPTFLPSPNDLGLPPPPADNLASPPFDGTDSSVCSGDWSASPPPSLSQQALAVRPITRRLSQIDLTLPIEALQSQDISAHHTFHKDDIQVTLDEYQALQGMSRLSSPGSSFMQVREVFPRAQPFTYHFA</sequence>
<keyword evidence="8" id="KW-0539">Nucleus</keyword>
<evidence type="ECO:0000313" key="13">
    <source>
        <dbReference type="Proteomes" id="UP000242146"/>
    </source>
</evidence>
<dbReference type="SMART" id="SM00355">
    <property type="entry name" value="ZnF_C2H2"/>
    <property type="match status" value="2"/>
</dbReference>
<dbReference type="GO" id="GO:0005737">
    <property type="term" value="C:cytoplasm"/>
    <property type="evidence" value="ECO:0007669"/>
    <property type="project" value="TreeGrafter"/>
</dbReference>
<comment type="subcellular location">
    <subcellularLocation>
        <location evidence="1">Nucleus</location>
    </subcellularLocation>
</comment>
<protein>
    <recommendedName>
        <fullName evidence="11">C2H2-type domain-containing protein</fullName>
    </recommendedName>
</protein>
<dbReference type="PROSITE" id="PS00028">
    <property type="entry name" value="ZINC_FINGER_C2H2_1"/>
    <property type="match status" value="1"/>
</dbReference>
<proteinExistence type="predicted"/>
<organism evidence="12 13">
    <name type="scientific">Hesseltinella vesiculosa</name>
    <dbReference type="NCBI Taxonomy" id="101127"/>
    <lineage>
        <taxon>Eukaryota</taxon>
        <taxon>Fungi</taxon>
        <taxon>Fungi incertae sedis</taxon>
        <taxon>Mucoromycota</taxon>
        <taxon>Mucoromycotina</taxon>
        <taxon>Mucoromycetes</taxon>
        <taxon>Mucorales</taxon>
        <taxon>Cunninghamellaceae</taxon>
        <taxon>Hesseltinella</taxon>
    </lineage>
</organism>
<dbReference type="EMBL" id="MCGT01000042">
    <property type="protein sequence ID" value="ORX45474.1"/>
    <property type="molecule type" value="Genomic_DNA"/>
</dbReference>
<dbReference type="PANTHER" id="PTHR47428:SF1">
    <property type="entry name" value="REGULATORY PROTEIN MIG1-RELATED"/>
    <property type="match status" value="1"/>
</dbReference>
<evidence type="ECO:0000256" key="8">
    <source>
        <dbReference type="ARBA" id="ARBA00023242"/>
    </source>
</evidence>
<dbReference type="PANTHER" id="PTHR47428">
    <property type="entry name" value="REGULATORY PROTEIN MIG1-RELATED"/>
    <property type="match status" value="1"/>
</dbReference>
<feature type="compositionally biased region" description="Polar residues" evidence="10">
    <location>
        <begin position="69"/>
        <end position="83"/>
    </location>
</feature>
<evidence type="ECO:0000256" key="9">
    <source>
        <dbReference type="PROSITE-ProRule" id="PRU00042"/>
    </source>
</evidence>
<evidence type="ECO:0000256" key="7">
    <source>
        <dbReference type="ARBA" id="ARBA00023163"/>
    </source>
</evidence>
<gene>
    <name evidence="12" type="ORF">DM01DRAFT_1410950</name>
</gene>